<keyword evidence="3" id="KW-1185">Reference proteome</keyword>
<evidence type="ECO:0000313" key="3">
    <source>
        <dbReference type="Proteomes" id="UP000594263"/>
    </source>
</evidence>
<dbReference type="AlphaFoldDB" id="A0A7N0UQ97"/>
<feature type="region of interest" description="Disordered" evidence="1">
    <location>
        <begin position="1"/>
        <end position="24"/>
    </location>
</feature>
<dbReference type="Gramene" id="Kaladp0080s0099.1.v1.1">
    <property type="protein sequence ID" value="Kaladp0080s0099.1.v1.1.CDS.1"/>
    <property type="gene ID" value="Kaladp0080s0099.v1.1"/>
</dbReference>
<reference evidence="2" key="1">
    <citation type="submission" date="2021-01" db="UniProtKB">
        <authorList>
            <consortium name="EnsemblPlants"/>
        </authorList>
    </citation>
    <scope>IDENTIFICATION</scope>
</reference>
<sequence length="70" mass="7994">MPQMSTIRSGPSENNRDDFTSPRCGKLRRLQPLDLLELVRHLHRLLSKVHLSVSSAYMALNLRQKKAGKP</sequence>
<organism evidence="2 3">
    <name type="scientific">Kalanchoe fedtschenkoi</name>
    <name type="common">Lavender scallops</name>
    <name type="synonym">South American air plant</name>
    <dbReference type="NCBI Taxonomy" id="63787"/>
    <lineage>
        <taxon>Eukaryota</taxon>
        <taxon>Viridiplantae</taxon>
        <taxon>Streptophyta</taxon>
        <taxon>Embryophyta</taxon>
        <taxon>Tracheophyta</taxon>
        <taxon>Spermatophyta</taxon>
        <taxon>Magnoliopsida</taxon>
        <taxon>eudicotyledons</taxon>
        <taxon>Gunneridae</taxon>
        <taxon>Pentapetalae</taxon>
        <taxon>Saxifragales</taxon>
        <taxon>Crassulaceae</taxon>
        <taxon>Kalanchoe</taxon>
    </lineage>
</organism>
<protein>
    <submittedName>
        <fullName evidence="2">Uncharacterized protein</fullName>
    </submittedName>
</protein>
<proteinExistence type="predicted"/>
<name>A0A7N0UQ97_KALFE</name>
<evidence type="ECO:0000256" key="1">
    <source>
        <dbReference type="SAM" id="MobiDB-lite"/>
    </source>
</evidence>
<accession>A0A7N0UQ97</accession>
<dbReference type="EnsemblPlants" id="Kaladp0080s0099.1.v1.1">
    <property type="protein sequence ID" value="Kaladp0080s0099.1.v1.1.CDS.1"/>
    <property type="gene ID" value="Kaladp0080s0099.v1.1"/>
</dbReference>
<dbReference type="Proteomes" id="UP000594263">
    <property type="component" value="Unplaced"/>
</dbReference>
<evidence type="ECO:0000313" key="2">
    <source>
        <dbReference type="EnsemblPlants" id="Kaladp0080s0099.1.v1.1.CDS.1"/>
    </source>
</evidence>
<feature type="compositionally biased region" description="Polar residues" evidence="1">
    <location>
        <begin position="1"/>
        <end position="13"/>
    </location>
</feature>